<dbReference type="Gene3D" id="3.50.50.60">
    <property type="entry name" value="FAD/NAD(P)-binding domain"/>
    <property type="match status" value="1"/>
</dbReference>
<dbReference type="OrthoDB" id="103324at2"/>
<dbReference type="PANTHER" id="PTHR42685:SF22">
    <property type="entry name" value="CONDITIONED MEDIUM FACTOR RECEPTOR 1"/>
    <property type="match status" value="1"/>
</dbReference>
<protein>
    <submittedName>
        <fullName evidence="2">2-polyprenyl-6-methoxyphenol hydroxylase</fullName>
    </submittedName>
</protein>
<dbReference type="AlphaFoldDB" id="A0A1H2ZTG4"/>
<evidence type="ECO:0000313" key="2">
    <source>
        <dbReference type="EMBL" id="SDX20645.1"/>
    </source>
</evidence>
<dbReference type="Proteomes" id="UP000199515">
    <property type="component" value="Unassembled WGS sequence"/>
</dbReference>
<keyword evidence="3" id="KW-1185">Reference proteome</keyword>
<dbReference type="EMBL" id="FNON01000002">
    <property type="protein sequence ID" value="SDX20645.1"/>
    <property type="molecule type" value="Genomic_DNA"/>
</dbReference>
<feature type="domain" description="FAD-binding" evidence="1">
    <location>
        <begin position="2"/>
        <end position="314"/>
    </location>
</feature>
<dbReference type="PANTHER" id="PTHR42685">
    <property type="entry name" value="GERANYLGERANYL DIPHOSPHATE REDUCTASE"/>
    <property type="match status" value="1"/>
</dbReference>
<dbReference type="STRING" id="589385.SAMN05421504_102658"/>
<proteinExistence type="predicted"/>
<dbReference type="Pfam" id="PF01494">
    <property type="entry name" value="FAD_binding_3"/>
    <property type="match status" value="1"/>
</dbReference>
<dbReference type="GO" id="GO:0071949">
    <property type="term" value="F:FAD binding"/>
    <property type="evidence" value="ECO:0007669"/>
    <property type="project" value="InterPro"/>
</dbReference>
<dbReference type="RefSeq" id="WP_091288516.1">
    <property type="nucleotide sequence ID" value="NZ_FNON01000002.1"/>
</dbReference>
<dbReference type="SUPFAM" id="SSF51905">
    <property type="entry name" value="FAD/NAD(P)-binding domain"/>
    <property type="match status" value="1"/>
</dbReference>
<accession>A0A1H2ZTG4</accession>
<name>A0A1H2ZTG4_9PSEU</name>
<dbReference type="InterPro" id="IPR002938">
    <property type="entry name" value="FAD-bd"/>
</dbReference>
<organism evidence="2 3">
    <name type="scientific">Amycolatopsis xylanica</name>
    <dbReference type="NCBI Taxonomy" id="589385"/>
    <lineage>
        <taxon>Bacteria</taxon>
        <taxon>Bacillati</taxon>
        <taxon>Actinomycetota</taxon>
        <taxon>Actinomycetes</taxon>
        <taxon>Pseudonocardiales</taxon>
        <taxon>Pseudonocardiaceae</taxon>
        <taxon>Amycolatopsis</taxon>
    </lineage>
</organism>
<dbReference type="PRINTS" id="PR00420">
    <property type="entry name" value="RNGMNOXGNASE"/>
</dbReference>
<dbReference type="InterPro" id="IPR050407">
    <property type="entry name" value="Geranylgeranyl_reductase"/>
</dbReference>
<dbReference type="InterPro" id="IPR036188">
    <property type="entry name" value="FAD/NAD-bd_sf"/>
</dbReference>
<evidence type="ECO:0000259" key="1">
    <source>
        <dbReference type="Pfam" id="PF01494"/>
    </source>
</evidence>
<gene>
    <name evidence="2" type="ORF">SAMN05421504_102658</name>
</gene>
<sequence>MYDVIVVGARCAGAITALLFARNGYRVLLLDRARFPRDTLSTHYLHQPAIAKLRDWGLLDAITATGCPPLDQAVYQVGSLRVEGCAEPTGGIETAYAPRRYLLDEILVRAAVEAGAELREGTSVEALLTDGDRVTGVRCGGHDESAQLVVGADGMRSTVADLVKAPLTVEDPTLSCVYYAYWLDVPAKFEVYEAEGSAAGTIPTNDGATLVATYFPQSDFDRVRADAESAYLENIRRTSPELFERVSAGRRVERLRGTGDQRNYFRQAAGPGWVLVGDAGHHKDSITARGISDAFTQAELLVTAIGEDLYDDGETRRALEWFGKQRDRLLAEIYQTTLVTARLSVDHERVELLRTLTATPAGARRYFSTVAGICSVNELYALERAS</sequence>
<evidence type="ECO:0000313" key="3">
    <source>
        <dbReference type="Proteomes" id="UP000199515"/>
    </source>
</evidence>
<reference evidence="2 3" key="1">
    <citation type="submission" date="2016-10" db="EMBL/GenBank/DDBJ databases">
        <authorList>
            <person name="de Groot N.N."/>
        </authorList>
    </citation>
    <scope>NUCLEOTIDE SEQUENCE [LARGE SCALE GENOMIC DNA]</scope>
    <source>
        <strain evidence="2 3">CPCC 202699</strain>
    </source>
</reference>